<dbReference type="EMBL" id="CP036348">
    <property type="protein sequence ID" value="QDV70916.1"/>
    <property type="molecule type" value="Genomic_DNA"/>
</dbReference>
<evidence type="ECO:0000313" key="5">
    <source>
        <dbReference type="Proteomes" id="UP000315082"/>
    </source>
</evidence>
<dbReference type="GO" id="GO:0009073">
    <property type="term" value="P:aromatic amino acid family biosynthetic process"/>
    <property type="evidence" value="ECO:0007669"/>
    <property type="project" value="UniProtKB-UniRule"/>
</dbReference>
<dbReference type="EC" id="5.4.99.5" evidence="1 3"/>
<dbReference type="PANTHER" id="PTHR21164">
    <property type="entry name" value="CHORISMATE MUTASE"/>
    <property type="match status" value="1"/>
</dbReference>
<evidence type="ECO:0000256" key="2">
    <source>
        <dbReference type="PIRSR" id="PIRSR005965-1"/>
    </source>
</evidence>
<dbReference type="RefSeq" id="WP_145100906.1">
    <property type="nucleotide sequence ID" value="NZ_CP036348.1"/>
</dbReference>
<dbReference type="InterPro" id="IPR008243">
    <property type="entry name" value="Chorismate_mutase_AroH"/>
</dbReference>
<proteinExistence type="predicted"/>
<evidence type="ECO:0000256" key="3">
    <source>
        <dbReference type="PROSITE-ProRule" id="PRU00514"/>
    </source>
</evidence>
<dbReference type="PANTHER" id="PTHR21164:SF0">
    <property type="entry name" value="CHORISMATE MUTASE AROH"/>
    <property type="match status" value="1"/>
</dbReference>
<evidence type="ECO:0000256" key="1">
    <source>
        <dbReference type="NCBIfam" id="TIGR01796"/>
    </source>
</evidence>
<dbReference type="AlphaFoldDB" id="A0A518JZD6"/>
<dbReference type="Pfam" id="PF07736">
    <property type="entry name" value="CM_1"/>
    <property type="match status" value="1"/>
</dbReference>
<keyword evidence="3 4" id="KW-0413">Isomerase</keyword>
<accession>A0A518JZD6</accession>
<dbReference type="PROSITE" id="PS51167">
    <property type="entry name" value="CHORISMATE_MUT_1"/>
    <property type="match status" value="1"/>
</dbReference>
<dbReference type="SUPFAM" id="SSF55298">
    <property type="entry name" value="YjgF-like"/>
    <property type="match status" value="1"/>
</dbReference>
<dbReference type="NCBIfam" id="TIGR01796">
    <property type="entry name" value="CM_mono_aroH"/>
    <property type="match status" value="1"/>
</dbReference>
<evidence type="ECO:0000313" key="4">
    <source>
        <dbReference type="EMBL" id="QDV70916.1"/>
    </source>
</evidence>
<dbReference type="GO" id="GO:0004106">
    <property type="term" value="F:chorismate mutase activity"/>
    <property type="evidence" value="ECO:0007669"/>
    <property type="project" value="UniProtKB-UniRule"/>
</dbReference>
<dbReference type="KEGG" id="rcf:Poly24_46490"/>
<dbReference type="CDD" id="cd02185">
    <property type="entry name" value="AroH"/>
    <property type="match status" value="1"/>
</dbReference>
<keyword evidence="5" id="KW-1185">Reference proteome</keyword>
<feature type="binding site" evidence="2">
    <location>
        <position position="110"/>
    </location>
    <ligand>
        <name>prephenate</name>
        <dbReference type="ChEBI" id="CHEBI:29934"/>
    </ligand>
</feature>
<feature type="binding site" evidence="2">
    <location>
        <position position="92"/>
    </location>
    <ligand>
        <name>prephenate</name>
        <dbReference type="ChEBI" id="CHEBI:29934"/>
    </ligand>
</feature>
<dbReference type="PIRSF" id="PIRSF005965">
    <property type="entry name" value="Chor_mut_AroH"/>
    <property type="match status" value="1"/>
</dbReference>
<feature type="binding site" evidence="2">
    <location>
        <position position="10"/>
    </location>
    <ligand>
        <name>prephenate</name>
        <dbReference type="ChEBI" id="CHEBI:29934"/>
    </ligand>
</feature>
<comment type="catalytic activity">
    <reaction evidence="3">
        <text>chorismate = prephenate</text>
        <dbReference type="Rhea" id="RHEA:13897"/>
        <dbReference type="ChEBI" id="CHEBI:29748"/>
        <dbReference type="ChEBI" id="CHEBI:29934"/>
        <dbReference type="EC" id="5.4.99.5"/>
    </reaction>
</comment>
<sequence length="142" mass="15810">MPNLVCRGVRGAITVDENSKSQILLATRQMLALMMRQNDIQATDLASAIFTVTKDLDAEFPALAARQLGWIDVPLMCGYEISVSGSLPRCIRVLLHWNTDVPQDKIHHVYLRDAASLRPDLCKLPPVDDAELEAWIAENLQS</sequence>
<keyword evidence="2 3" id="KW-0057">Aromatic amino acid biosynthesis</keyword>
<dbReference type="Proteomes" id="UP000315082">
    <property type="component" value="Chromosome"/>
</dbReference>
<organism evidence="4 5">
    <name type="scientific">Rosistilla carotiformis</name>
    <dbReference type="NCBI Taxonomy" id="2528017"/>
    <lineage>
        <taxon>Bacteria</taxon>
        <taxon>Pseudomonadati</taxon>
        <taxon>Planctomycetota</taxon>
        <taxon>Planctomycetia</taxon>
        <taxon>Pirellulales</taxon>
        <taxon>Pirellulaceae</taxon>
        <taxon>Rosistilla</taxon>
    </lineage>
</organism>
<dbReference type="InterPro" id="IPR035959">
    <property type="entry name" value="RutC-like_sf"/>
</dbReference>
<keyword evidence="2 3" id="KW-0028">Amino-acid biosynthesis</keyword>
<name>A0A518JZD6_9BACT</name>
<dbReference type="GO" id="GO:0008652">
    <property type="term" value="P:amino acid biosynthetic process"/>
    <property type="evidence" value="ECO:0007669"/>
    <property type="project" value="UniProtKB-UniRule"/>
</dbReference>
<dbReference type="FunFam" id="3.30.1330.40:FF:000014">
    <property type="entry name" value="Chorismate mutase AroH"/>
    <property type="match status" value="1"/>
</dbReference>
<reference evidence="4 5" key="1">
    <citation type="submission" date="2019-02" db="EMBL/GenBank/DDBJ databases">
        <title>Deep-cultivation of Planctomycetes and their phenomic and genomic characterization uncovers novel biology.</title>
        <authorList>
            <person name="Wiegand S."/>
            <person name="Jogler M."/>
            <person name="Boedeker C."/>
            <person name="Pinto D."/>
            <person name="Vollmers J."/>
            <person name="Rivas-Marin E."/>
            <person name="Kohn T."/>
            <person name="Peeters S.H."/>
            <person name="Heuer A."/>
            <person name="Rast P."/>
            <person name="Oberbeckmann S."/>
            <person name="Bunk B."/>
            <person name="Jeske O."/>
            <person name="Meyerdierks A."/>
            <person name="Storesund J.E."/>
            <person name="Kallscheuer N."/>
            <person name="Luecker S."/>
            <person name="Lage O.M."/>
            <person name="Pohl T."/>
            <person name="Merkel B.J."/>
            <person name="Hornburger P."/>
            <person name="Mueller R.-W."/>
            <person name="Bruemmer F."/>
            <person name="Labrenz M."/>
            <person name="Spormann A.M."/>
            <person name="Op den Camp H."/>
            <person name="Overmann J."/>
            <person name="Amann R."/>
            <person name="Jetten M.S.M."/>
            <person name="Mascher T."/>
            <person name="Medema M.H."/>
            <person name="Devos D.P."/>
            <person name="Kaster A.-K."/>
            <person name="Ovreas L."/>
            <person name="Rohde M."/>
            <person name="Galperin M.Y."/>
            <person name="Jogler C."/>
        </authorList>
    </citation>
    <scope>NUCLEOTIDE SEQUENCE [LARGE SCALE GENOMIC DNA]</scope>
    <source>
        <strain evidence="4 5">Poly24</strain>
    </source>
</reference>
<dbReference type="Gene3D" id="3.30.1330.40">
    <property type="entry name" value="RutC-like"/>
    <property type="match status" value="1"/>
</dbReference>
<protein>
    <recommendedName>
        <fullName evidence="1 3">chorismate mutase</fullName>
        <ecNumber evidence="1 3">5.4.99.5</ecNumber>
    </recommendedName>
</protein>
<gene>
    <name evidence="4" type="primary">aroH</name>
    <name evidence="4" type="ORF">Poly24_46490</name>
</gene>
<dbReference type="OrthoDB" id="9802232at2"/>
<dbReference type="GO" id="GO:0046417">
    <property type="term" value="P:chorismate metabolic process"/>
    <property type="evidence" value="ECO:0007669"/>
    <property type="project" value="TreeGrafter"/>
</dbReference>